<proteinExistence type="predicted"/>
<feature type="transmembrane region" description="Helical" evidence="2">
    <location>
        <begin position="297"/>
        <end position="319"/>
    </location>
</feature>
<evidence type="ECO:0000256" key="2">
    <source>
        <dbReference type="SAM" id="Phobius"/>
    </source>
</evidence>
<feature type="compositionally biased region" description="Basic and acidic residues" evidence="1">
    <location>
        <begin position="456"/>
        <end position="465"/>
    </location>
</feature>
<comment type="caution">
    <text evidence="3">The sequence shown here is derived from an EMBL/GenBank/DDBJ whole genome shotgun (WGS) entry which is preliminary data.</text>
</comment>
<keyword evidence="2" id="KW-1133">Transmembrane helix</keyword>
<feature type="transmembrane region" description="Helical" evidence="2">
    <location>
        <begin position="181"/>
        <end position="200"/>
    </location>
</feature>
<feature type="transmembrane region" description="Helical" evidence="2">
    <location>
        <begin position="103"/>
        <end position="125"/>
    </location>
</feature>
<feature type="transmembrane region" description="Helical" evidence="2">
    <location>
        <begin position="256"/>
        <end position="276"/>
    </location>
</feature>
<feature type="transmembrane region" description="Helical" evidence="2">
    <location>
        <begin position="6"/>
        <end position="25"/>
    </location>
</feature>
<sequence>MDIAPALAWPVLGCLAAHVLGQLSYPKARVQPGKLTGKVSRVRDLLPRPLAWTVTVIFGLSVAQVVWTSTLPGFAPRPYWSRPDGGGGYATFGGEGRIPGVQLAMYLGGALFALVLGTLAVLLLISRRRPVDGLAFGLDALLRTITMNRLLRTVATVASGLAAIAGNHAARTDPATGPANWFNPAGALNLGVLLLMLFWSPPRLTGAQPRRGRAANREEPVMRLSVSIGAVMGLAAFVPVPAAILVPGAVTGHPALLVAVSAAAVLAVVSLGELLVHRNYGATDEPRHWPRQPVPPGLACTLVAAATVLMAAVFLVAWRQVELGVEQSWPVTAWASAGVLPVSGLPLLLARRRSSVRGTVPGLDAALRAITVHRVVRTLAAFFAVQAGVLLIGAGPKLHSASPLGPEPWDFAWQAAPGVGAVLAAAGVVVAVIPVGGTAQRGTSGPPPAQDLQPVDLRREHPNAL</sequence>
<protein>
    <submittedName>
        <fullName evidence="3">Uncharacterized protein</fullName>
    </submittedName>
</protein>
<feature type="transmembrane region" description="Helical" evidence="2">
    <location>
        <begin position="375"/>
        <end position="395"/>
    </location>
</feature>
<keyword evidence="2" id="KW-0472">Membrane</keyword>
<keyword evidence="2" id="KW-0812">Transmembrane</keyword>
<feature type="transmembrane region" description="Helical" evidence="2">
    <location>
        <begin position="45"/>
        <end position="67"/>
    </location>
</feature>
<keyword evidence="4" id="KW-1185">Reference proteome</keyword>
<evidence type="ECO:0000256" key="1">
    <source>
        <dbReference type="SAM" id="MobiDB-lite"/>
    </source>
</evidence>
<feature type="transmembrane region" description="Helical" evidence="2">
    <location>
        <begin position="150"/>
        <end position="169"/>
    </location>
</feature>
<accession>A0ABT9UQR7</accession>
<name>A0ABT9UQR7_9MICC</name>
<feature type="transmembrane region" description="Helical" evidence="2">
    <location>
        <begin position="331"/>
        <end position="350"/>
    </location>
</feature>
<feature type="region of interest" description="Disordered" evidence="1">
    <location>
        <begin position="439"/>
        <end position="465"/>
    </location>
</feature>
<dbReference type="EMBL" id="JAUSSY010000018">
    <property type="protein sequence ID" value="MDQ0120764.1"/>
    <property type="molecule type" value="Genomic_DNA"/>
</dbReference>
<dbReference type="RefSeq" id="WP_307493013.1">
    <property type="nucleotide sequence ID" value="NZ_JAUSSY010000018.1"/>
</dbReference>
<organism evidence="3 4">
    <name type="scientific">Pseudarthrobacter defluvii</name>
    <dbReference type="NCBI Taxonomy" id="410837"/>
    <lineage>
        <taxon>Bacteria</taxon>
        <taxon>Bacillati</taxon>
        <taxon>Actinomycetota</taxon>
        <taxon>Actinomycetes</taxon>
        <taxon>Micrococcales</taxon>
        <taxon>Micrococcaceae</taxon>
        <taxon>Pseudarthrobacter</taxon>
    </lineage>
</organism>
<evidence type="ECO:0000313" key="4">
    <source>
        <dbReference type="Proteomes" id="UP001226389"/>
    </source>
</evidence>
<dbReference type="Proteomes" id="UP001226389">
    <property type="component" value="Unassembled WGS sequence"/>
</dbReference>
<gene>
    <name evidence="3" type="ORF">J2T22_003971</name>
</gene>
<feature type="transmembrane region" description="Helical" evidence="2">
    <location>
        <begin position="415"/>
        <end position="435"/>
    </location>
</feature>
<reference evidence="3 4" key="1">
    <citation type="submission" date="2023-07" db="EMBL/GenBank/DDBJ databases">
        <title>Sorghum-associated microbial communities from plants grown in Nebraska, USA.</title>
        <authorList>
            <person name="Schachtman D."/>
        </authorList>
    </citation>
    <scope>NUCLEOTIDE SEQUENCE [LARGE SCALE GENOMIC DNA]</scope>
    <source>
        <strain evidence="3 4">DS994</strain>
    </source>
</reference>
<evidence type="ECO:0000313" key="3">
    <source>
        <dbReference type="EMBL" id="MDQ0120764.1"/>
    </source>
</evidence>
<feature type="transmembrane region" description="Helical" evidence="2">
    <location>
        <begin position="221"/>
        <end position="244"/>
    </location>
</feature>